<dbReference type="InterPro" id="IPR005338">
    <property type="entry name" value="Anhydro_N_Ac-Mur_kinase"/>
</dbReference>
<dbReference type="GO" id="GO:0016301">
    <property type="term" value="F:kinase activity"/>
    <property type="evidence" value="ECO:0007669"/>
    <property type="project" value="UniProtKB-KW"/>
</dbReference>
<dbReference type="EC" id="2.7.1.170" evidence="1"/>
<comment type="similarity">
    <text evidence="1">Belongs to the anhydro-N-acetylmuramic acid kinase family.</text>
</comment>
<keyword evidence="1" id="KW-0547">Nucleotide-binding</keyword>
<accession>A0A917AK41</accession>
<proteinExistence type="inferred from homology"/>
<evidence type="ECO:0000313" key="3">
    <source>
        <dbReference type="Proteomes" id="UP000633136"/>
    </source>
</evidence>
<dbReference type="GO" id="GO:0006040">
    <property type="term" value="P:amino sugar metabolic process"/>
    <property type="evidence" value="ECO:0007669"/>
    <property type="project" value="InterPro"/>
</dbReference>
<dbReference type="Proteomes" id="UP000633136">
    <property type="component" value="Unassembled WGS sequence"/>
</dbReference>
<sequence>MIIAGLMTGTSADALDVVLVEFQHEPGAELEMGLLGFREVAFAEDLERDIRRLLCPEPVPLDLVSSVDARLGQASAEAVSALCAEHLAEGRIPDLVVSHGQTVRHDVSRGHVTSTLQIGQPAWIAQGVGSPVLSDVRARDVAAGGQGAPLAGILDHLLLSGAGEPTAALNLGGIANITVVAEETLAFDTGPANALIDLMAERISDGALTYDRDGALAAQGTVDSALLQDLLAEPYYALPAPKSTGKELFHAEYLDRHLGAHPEVTALDVMATLTELTAQTVAEACRAHQVTQVIASGGGVRNPTLMAASERRLGGIRLRSSDAALGLPAEAKEACLMALLGWLSWHGLPGTQPGITGASTPTIAGRLTPGKEPLRLPEPLEHLPKGLHLMKED</sequence>
<evidence type="ECO:0000313" key="2">
    <source>
        <dbReference type="EMBL" id="GGE58525.1"/>
    </source>
</evidence>
<keyword evidence="1" id="KW-0067">ATP-binding</keyword>
<feature type="binding site" evidence="1">
    <location>
        <begin position="9"/>
        <end position="16"/>
    </location>
    <ligand>
        <name>ATP</name>
        <dbReference type="ChEBI" id="CHEBI:30616"/>
    </ligand>
</feature>
<dbReference type="GO" id="GO:0009254">
    <property type="term" value="P:peptidoglycan turnover"/>
    <property type="evidence" value="ECO:0007669"/>
    <property type="project" value="UniProtKB-UniRule"/>
</dbReference>
<reference evidence="2" key="1">
    <citation type="journal article" date="2014" name="Int. J. Syst. Evol. Microbiol.">
        <title>Complete genome sequence of Corynebacterium casei LMG S-19264T (=DSM 44701T), isolated from a smear-ripened cheese.</title>
        <authorList>
            <consortium name="US DOE Joint Genome Institute (JGI-PGF)"/>
            <person name="Walter F."/>
            <person name="Albersmeier A."/>
            <person name="Kalinowski J."/>
            <person name="Ruckert C."/>
        </authorList>
    </citation>
    <scope>NUCLEOTIDE SEQUENCE</scope>
    <source>
        <strain evidence="2">CGMCC 1.15388</strain>
    </source>
</reference>
<dbReference type="GO" id="GO:0005524">
    <property type="term" value="F:ATP binding"/>
    <property type="evidence" value="ECO:0007669"/>
    <property type="project" value="UniProtKB-UniRule"/>
</dbReference>
<dbReference type="NCBIfam" id="NF007146">
    <property type="entry name" value="PRK09585.2-6"/>
    <property type="match status" value="1"/>
</dbReference>
<organism evidence="2 3">
    <name type="scientific">Nesterenkonia cremea</name>
    <dbReference type="NCBI Taxonomy" id="1882340"/>
    <lineage>
        <taxon>Bacteria</taxon>
        <taxon>Bacillati</taxon>
        <taxon>Actinomycetota</taxon>
        <taxon>Actinomycetes</taxon>
        <taxon>Micrococcales</taxon>
        <taxon>Micrococcaceae</taxon>
        <taxon>Nesterenkonia</taxon>
    </lineage>
</organism>
<evidence type="ECO:0000256" key="1">
    <source>
        <dbReference type="HAMAP-Rule" id="MF_01270"/>
    </source>
</evidence>
<gene>
    <name evidence="1 2" type="primary">anmK</name>
    <name evidence="2" type="ORF">GCM10011401_01570</name>
</gene>
<comment type="pathway">
    <text evidence="1">Amino-sugar metabolism; 1,6-anhydro-N-acetylmuramate degradation.</text>
</comment>
<keyword evidence="1" id="KW-0808">Transferase</keyword>
<keyword evidence="3" id="KW-1185">Reference proteome</keyword>
<dbReference type="Gene3D" id="3.30.420.40">
    <property type="match status" value="2"/>
</dbReference>
<keyword evidence="1 2" id="KW-0418">Kinase</keyword>
<keyword evidence="1" id="KW-0119">Carbohydrate metabolism</keyword>
<dbReference type="Pfam" id="PF03702">
    <property type="entry name" value="AnmK"/>
    <property type="match status" value="1"/>
</dbReference>
<comment type="catalytic activity">
    <reaction evidence="1">
        <text>1,6-anhydro-N-acetyl-beta-muramate + ATP + H2O = N-acetyl-D-muramate 6-phosphate + ADP + H(+)</text>
        <dbReference type="Rhea" id="RHEA:24952"/>
        <dbReference type="ChEBI" id="CHEBI:15377"/>
        <dbReference type="ChEBI" id="CHEBI:15378"/>
        <dbReference type="ChEBI" id="CHEBI:30616"/>
        <dbReference type="ChEBI" id="CHEBI:58690"/>
        <dbReference type="ChEBI" id="CHEBI:58722"/>
        <dbReference type="ChEBI" id="CHEBI:456216"/>
        <dbReference type="EC" id="2.7.1.170"/>
    </reaction>
</comment>
<dbReference type="EMBL" id="BMIS01000001">
    <property type="protein sequence ID" value="GGE58525.1"/>
    <property type="molecule type" value="Genomic_DNA"/>
</dbReference>
<comment type="caution">
    <text evidence="2">The sequence shown here is derived from an EMBL/GenBank/DDBJ whole genome shotgun (WGS) entry which is preliminary data.</text>
</comment>
<protein>
    <recommendedName>
        <fullName evidence="1">Anhydro-N-acetylmuramic acid kinase</fullName>
        <ecNumber evidence="1">2.7.1.170</ecNumber>
    </recommendedName>
    <alternativeName>
        <fullName evidence="1">AnhMurNAc kinase</fullName>
    </alternativeName>
</protein>
<name>A0A917AK41_9MICC</name>
<dbReference type="GO" id="GO:0016773">
    <property type="term" value="F:phosphotransferase activity, alcohol group as acceptor"/>
    <property type="evidence" value="ECO:0007669"/>
    <property type="project" value="UniProtKB-UniRule"/>
</dbReference>
<dbReference type="SUPFAM" id="SSF53067">
    <property type="entry name" value="Actin-like ATPase domain"/>
    <property type="match status" value="1"/>
</dbReference>
<dbReference type="AlphaFoldDB" id="A0A917AK41"/>
<dbReference type="PANTHER" id="PTHR30605:SF0">
    <property type="entry name" value="ANHYDRO-N-ACETYLMURAMIC ACID KINASE"/>
    <property type="match status" value="1"/>
</dbReference>
<dbReference type="PANTHER" id="PTHR30605">
    <property type="entry name" value="ANHYDRO-N-ACETYLMURAMIC ACID KINASE"/>
    <property type="match status" value="1"/>
</dbReference>
<comment type="function">
    <text evidence="1">Catalyzes the specific phosphorylation of 1,6-anhydro-N-acetylmuramic acid (anhMurNAc) with the simultaneous cleavage of the 1,6-anhydro ring, generating MurNAc-6-P. Is required for the utilization of anhMurNAc either imported from the medium or derived from its own cell wall murein, and thus plays a role in cell wall recycling.</text>
</comment>
<dbReference type="GO" id="GO:0097175">
    <property type="term" value="P:1,6-anhydro-N-acetyl-beta-muramic acid catabolic process"/>
    <property type="evidence" value="ECO:0007669"/>
    <property type="project" value="UniProtKB-UniRule"/>
</dbReference>
<dbReference type="RefSeq" id="WP_188682074.1">
    <property type="nucleotide sequence ID" value="NZ_BMIS01000001.1"/>
</dbReference>
<comment type="pathway">
    <text evidence="1">Cell wall biogenesis; peptidoglycan recycling.</text>
</comment>
<reference evidence="2" key="2">
    <citation type="submission" date="2020-09" db="EMBL/GenBank/DDBJ databases">
        <authorList>
            <person name="Sun Q."/>
            <person name="Zhou Y."/>
        </authorList>
    </citation>
    <scope>NUCLEOTIDE SEQUENCE</scope>
    <source>
        <strain evidence="2">CGMCC 1.15388</strain>
    </source>
</reference>
<dbReference type="InterPro" id="IPR043129">
    <property type="entry name" value="ATPase_NBD"/>
</dbReference>
<dbReference type="HAMAP" id="MF_01270">
    <property type="entry name" value="AnhMurNAc_kinase"/>
    <property type="match status" value="1"/>
</dbReference>